<feature type="region of interest" description="Disordered" evidence="1">
    <location>
        <begin position="297"/>
        <end position="362"/>
    </location>
</feature>
<name>A0AA39K346_9AGAR</name>
<protein>
    <submittedName>
        <fullName evidence="2">Uncharacterized protein</fullName>
    </submittedName>
</protein>
<comment type="caution">
    <text evidence="2">The sequence shown here is derived from an EMBL/GenBank/DDBJ whole genome shotgun (WGS) entry which is preliminary data.</text>
</comment>
<sequence>MSEEWPEREGEAEVRPHELARRRGNRSTAMRGKGDSSRRGQVSEWRAVGAVDNRELESRIEGDNWEPVIKASKWRVENKRPQVDGRYREEDQQTNTGEQKTARCFYVNEHTRASKRRTRFRGGIMNTFQIQNKQSPGKGEVILKAWTGPGLACRVGVGAGTRREQWRGGAYILAAGPTIPFMAPLTHHERTRILRSTRKLGALLGTTPQCHFVHAHDDSHMSLELVPGTGPALVLRIHTTALPTDCAPLSPVSPVQERKPDERRKRMAKLARTFGENVPPELVSSVPARRARRRSCSIDTVLSPLPKRAPLPSFSEEEEESEKTPLLPSPRKFSRSASVRATPKTPVVKDEVRSHSIDEGERRHYNDRSLCWGRRKEKGWSGEWNRRDREDVLTQLRALKASL</sequence>
<reference evidence="2" key="1">
    <citation type="submission" date="2023-06" db="EMBL/GenBank/DDBJ databases">
        <authorList>
            <consortium name="Lawrence Berkeley National Laboratory"/>
            <person name="Ahrendt S."/>
            <person name="Sahu N."/>
            <person name="Indic B."/>
            <person name="Wong-Bajracharya J."/>
            <person name="Merenyi Z."/>
            <person name="Ke H.-M."/>
            <person name="Monk M."/>
            <person name="Kocsube S."/>
            <person name="Drula E."/>
            <person name="Lipzen A."/>
            <person name="Balint B."/>
            <person name="Henrissat B."/>
            <person name="Andreopoulos B."/>
            <person name="Martin F.M."/>
            <person name="Harder C.B."/>
            <person name="Rigling D."/>
            <person name="Ford K.L."/>
            <person name="Foster G.D."/>
            <person name="Pangilinan J."/>
            <person name="Papanicolaou A."/>
            <person name="Barry K."/>
            <person name="LaButti K."/>
            <person name="Viragh M."/>
            <person name="Koriabine M."/>
            <person name="Yan M."/>
            <person name="Riley R."/>
            <person name="Champramary S."/>
            <person name="Plett K.L."/>
            <person name="Tsai I.J."/>
            <person name="Slot J."/>
            <person name="Sipos G."/>
            <person name="Plett J."/>
            <person name="Nagy L.G."/>
            <person name="Grigoriev I.V."/>
        </authorList>
    </citation>
    <scope>NUCLEOTIDE SEQUENCE</scope>
    <source>
        <strain evidence="2">FPL87.14</strain>
    </source>
</reference>
<evidence type="ECO:0000256" key="1">
    <source>
        <dbReference type="SAM" id="MobiDB-lite"/>
    </source>
</evidence>
<organism evidence="2 3">
    <name type="scientific">Armillaria borealis</name>
    <dbReference type="NCBI Taxonomy" id="47425"/>
    <lineage>
        <taxon>Eukaryota</taxon>
        <taxon>Fungi</taxon>
        <taxon>Dikarya</taxon>
        <taxon>Basidiomycota</taxon>
        <taxon>Agaricomycotina</taxon>
        <taxon>Agaricomycetes</taxon>
        <taxon>Agaricomycetidae</taxon>
        <taxon>Agaricales</taxon>
        <taxon>Marasmiineae</taxon>
        <taxon>Physalacriaceae</taxon>
        <taxon>Armillaria</taxon>
    </lineage>
</organism>
<evidence type="ECO:0000313" key="3">
    <source>
        <dbReference type="Proteomes" id="UP001175226"/>
    </source>
</evidence>
<proteinExistence type="predicted"/>
<dbReference type="AlphaFoldDB" id="A0AA39K346"/>
<dbReference type="EMBL" id="JAUEPT010000004">
    <property type="protein sequence ID" value="KAK0452304.1"/>
    <property type="molecule type" value="Genomic_DNA"/>
</dbReference>
<dbReference type="Proteomes" id="UP001175226">
    <property type="component" value="Unassembled WGS sequence"/>
</dbReference>
<evidence type="ECO:0000313" key="2">
    <source>
        <dbReference type="EMBL" id="KAK0452304.1"/>
    </source>
</evidence>
<feature type="compositionally biased region" description="Basic and acidic residues" evidence="1">
    <location>
        <begin position="1"/>
        <end position="21"/>
    </location>
</feature>
<gene>
    <name evidence="2" type="ORF">EV421DRAFT_1730975</name>
</gene>
<accession>A0AA39K346</accession>
<keyword evidence="3" id="KW-1185">Reference proteome</keyword>
<feature type="region of interest" description="Disordered" evidence="1">
    <location>
        <begin position="1"/>
        <end position="45"/>
    </location>
</feature>
<feature type="compositionally biased region" description="Basic and acidic residues" evidence="1">
    <location>
        <begin position="347"/>
        <end position="362"/>
    </location>
</feature>